<dbReference type="Pfam" id="PF20260">
    <property type="entry name" value="PUA_4"/>
    <property type="match status" value="1"/>
</dbReference>
<keyword evidence="6 12" id="KW-0698">rRNA processing</keyword>
<dbReference type="Proteomes" id="UP000186391">
    <property type="component" value="Unassembled WGS sequence"/>
</dbReference>
<accession>A0A1U7H483</accession>
<dbReference type="OrthoDB" id="9815641at2"/>
<evidence type="ECO:0000256" key="2">
    <source>
        <dbReference type="ARBA" id="ARBA00005528"/>
    </source>
</evidence>
<dbReference type="NCBIfam" id="TIGR00046">
    <property type="entry name" value="RsmE family RNA methyltransferase"/>
    <property type="match status" value="1"/>
</dbReference>
<evidence type="ECO:0000313" key="15">
    <source>
        <dbReference type="EMBL" id="OKH16108.1"/>
    </source>
</evidence>
<dbReference type="InterPro" id="IPR006700">
    <property type="entry name" value="RsmE"/>
</dbReference>
<feature type="domain" description="Ribosomal RNA small subunit methyltransferase E methyltransferase" evidence="13">
    <location>
        <begin position="71"/>
        <end position="237"/>
    </location>
</feature>
<reference evidence="15 16" key="1">
    <citation type="submission" date="2016-11" db="EMBL/GenBank/DDBJ databases">
        <title>Draft Genome Sequences of Nine Cyanobacterial Strains from Diverse Habitats.</title>
        <authorList>
            <person name="Zhu T."/>
            <person name="Hou S."/>
            <person name="Lu X."/>
            <person name="Hess W.R."/>
        </authorList>
    </citation>
    <scope>NUCLEOTIDE SEQUENCE [LARGE SCALE GENOMIC DNA]</scope>
    <source>
        <strain evidence="15 16">NIES-592</strain>
    </source>
</reference>
<dbReference type="InterPro" id="IPR046887">
    <property type="entry name" value="RsmE_PUA-like"/>
</dbReference>
<dbReference type="SUPFAM" id="SSF88697">
    <property type="entry name" value="PUA domain-like"/>
    <property type="match status" value="1"/>
</dbReference>
<dbReference type="GO" id="GO:0070042">
    <property type="term" value="F:rRNA (uridine-N3-)-methyltransferase activity"/>
    <property type="evidence" value="ECO:0007669"/>
    <property type="project" value="TreeGrafter"/>
</dbReference>
<dbReference type="EMBL" id="MRCA01000001">
    <property type="protein sequence ID" value="OKH16108.1"/>
    <property type="molecule type" value="Genomic_DNA"/>
</dbReference>
<proteinExistence type="inferred from homology"/>
<keyword evidence="8 12" id="KW-0808">Transferase</keyword>
<dbReference type="SUPFAM" id="SSF75217">
    <property type="entry name" value="alpha/beta knot"/>
    <property type="match status" value="1"/>
</dbReference>
<dbReference type="CDD" id="cd18084">
    <property type="entry name" value="RsmE-like"/>
    <property type="match status" value="1"/>
</dbReference>
<keyword evidence="5 12" id="KW-0963">Cytoplasm</keyword>
<evidence type="ECO:0000256" key="5">
    <source>
        <dbReference type="ARBA" id="ARBA00022490"/>
    </source>
</evidence>
<evidence type="ECO:0000256" key="3">
    <source>
        <dbReference type="ARBA" id="ARBA00012328"/>
    </source>
</evidence>
<evidence type="ECO:0000259" key="14">
    <source>
        <dbReference type="Pfam" id="PF20260"/>
    </source>
</evidence>
<evidence type="ECO:0000256" key="9">
    <source>
        <dbReference type="ARBA" id="ARBA00022691"/>
    </source>
</evidence>
<evidence type="ECO:0000313" key="16">
    <source>
        <dbReference type="Proteomes" id="UP000186391"/>
    </source>
</evidence>
<sequence>MPQLQRITIAFSQFHDEHITLTAEQQHYLCRVLRLQSGDRFIAMDGMGRWWLAQLAGTEAQVLQSLTVETELPIAVTLIVALPKGSGFDEVVRYCTELGVTCFAPVVSDRSLLNPSPQKLERWRRIAKEAAEQSERTTVPTILEPISFSSSLSLVANKKYICEARGDYPHLLSCLQKKEDGESNLNDEKTIVIATGPEGGWTETEIEDAIHAGFRPVSLGRRILRAVTAPIVALSLVAAAHEI</sequence>
<comment type="catalytic activity">
    <reaction evidence="11 12">
        <text>uridine(1498) in 16S rRNA + S-adenosyl-L-methionine = N(3)-methyluridine(1498) in 16S rRNA + S-adenosyl-L-homocysteine + H(+)</text>
        <dbReference type="Rhea" id="RHEA:42920"/>
        <dbReference type="Rhea" id="RHEA-COMP:10283"/>
        <dbReference type="Rhea" id="RHEA-COMP:10284"/>
        <dbReference type="ChEBI" id="CHEBI:15378"/>
        <dbReference type="ChEBI" id="CHEBI:57856"/>
        <dbReference type="ChEBI" id="CHEBI:59789"/>
        <dbReference type="ChEBI" id="CHEBI:65315"/>
        <dbReference type="ChEBI" id="CHEBI:74502"/>
        <dbReference type="EC" id="2.1.1.193"/>
    </reaction>
</comment>
<comment type="subcellular location">
    <subcellularLocation>
        <location evidence="1 12">Cytoplasm</location>
    </subcellularLocation>
</comment>
<dbReference type="InterPro" id="IPR046886">
    <property type="entry name" value="RsmE_MTase_dom"/>
</dbReference>
<dbReference type="PANTHER" id="PTHR30027">
    <property type="entry name" value="RIBOSOMAL RNA SMALL SUBUNIT METHYLTRANSFERASE E"/>
    <property type="match status" value="1"/>
</dbReference>
<evidence type="ECO:0000259" key="13">
    <source>
        <dbReference type="Pfam" id="PF04452"/>
    </source>
</evidence>
<evidence type="ECO:0000256" key="4">
    <source>
        <dbReference type="ARBA" id="ARBA00013673"/>
    </source>
</evidence>
<dbReference type="InterPro" id="IPR015947">
    <property type="entry name" value="PUA-like_sf"/>
</dbReference>
<dbReference type="NCBIfam" id="NF008697">
    <property type="entry name" value="PRK11713.4-1"/>
    <property type="match status" value="1"/>
</dbReference>
<dbReference type="Pfam" id="PF04452">
    <property type="entry name" value="Methyltrans_RNA"/>
    <property type="match status" value="1"/>
</dbReference>
<evidence type="ECO:0000256" key="11">
    <source>
        <dbReference type="ARBA" id="ARBA00047944"/>
    </source>
</evidence>
<organism evidence="15 16">
    <name type="scientific">Fischerella major NIES-592</name>
    <dbReference type="NCBI Taxonomy" id="210994"/>
    <lineage>
        <taxon>Bacteria</taxon>
        <taxon>Bacillati</taxon>
        <taxon>Cyanobacteriota</taxon>
        <taxon>Cyanophyceae</taxon>
        <taxon>Nostocales</taxon>
        <taxon>Hapalosiphonaceae</taxon>
        <taxon>Fischerella</taxon>
    </lineage>
</organism>
<evidence type="ECO:0000256" key="10">
    <source>
        <dbReference type="ARBA" id="ARBA00025699"/>
    </source>
</evidence>
<dbReference type="GO" id="GO:0005737">
    <property type="term" value="C:cytoplasm"/>
    <property type="evidence" value="ECO:0007669"/>
    <property type="project" value="UniProtKB-SubCell"/>
</dbReference>
<feature type="domain" description="Ribosomal RNA small subunit methyltransferase E PUA-like" evidence="14">
    <location>
        <begin position="21"/>
        <end position="57"/>
    </location>
</feature>
<evidence type="ECO:0000256" key="12">
    <source>
        <dbReference type="PIRNR" id="PIRNR015601"/>
    </source>
</evidence>
<keyword evidence="16" id="KW-1185">Reference proteome</keyword>
<evidence type="ECO:0000256" key="1">
    <source>
        <dbReference type="ARBA" id="ARBA00004496"/>
    </source>
</evidence>
<evidence type="ECO:0000256" key="7">
    <source>
        <dbReference type="ARBA" id="ARBA00022603"/>
    </source>
</evidence>
<gene>
    <name evidence="15" type="ORF">NIES592_00015</name>
</gene>
<name>A0A1U7H483_9CYAN</name>
<dbReference type="Gene3D" id="3.40.1280.10">
    <property type="match status" value="1"/>
</dbReference>
<dbReference type="InterPro" id="IPR029026">
    <property type="entry name" value="tRNA_m1G_MTases_N"/>
</dbReference>
<evidence type="ECO:0000256" key="8">
    <source>
        <dbReference type="ARBA" id="ARBA00022679"/>
    </source>
</evidence>
<dbReference type="EC" id="2.1.1.193" evidence="3 12"/>
<dbReference type="PIRSF" id="PIRSF015601">
    <property type="entry name" value="MTase_slr0722"/>
    <property type="match status" value="1"/>
</dbReference>
<evidence type="ECO:0000256" key="6">
    <source>
        <dbReference type="ARBA" id="ARBA00022552"/>
    </source>
</evidence>
<dbReference type="AlphaFoldDB" id="A0A1U7H483"/>
<dbReference type="GO" id="GO:0070475">
    <property type="term" value="P:rRNA base methylation"/>
    <property type="evidence" value="ECO:0007669"/>
    <property type="project" value="TreeGrafter"/>
</dbReference>
<keyword evidence="7 12" id="KW-0489">Methyltransferase</keyword>
<dbReference type="PANTHER" id="PTHR30027:SF3">
    <property type="entry name" value="16S RRNA (URACIL(1498)-N(3))-METHYLTRANSFERASE"/>
    <property type="match status" value="1"/>
</dbReference>
<comment type="caution">
    <text evidence="15">The sequence shown here is derived from an EMBL/GenBank/DDBJ whole genome shotgun (WGS) entry which is preliminary data.</text>
</comment>
<comment type="function">
    <text evidence="10 12">Specifically methylates the N3 position of the uracil ring of uridine 1498 (m3U1498) in 16S rRNA. Acts on the fully assembled 30S ribosomal subunit.</text>
</comment>
<comment type="similarity">
    <text evidence="2 12">Belongs to the RNA methyltransferase RsmE family.</text>
</comment>
<keyword evidence="9 12" id="KW-0949">S-adenosyl-L-methionine</keyword>
<protein>
    <recommendedName>
        <fullName evidence="4 12">Ribosomal RNA small subunit methyltransferase E</fullName>
        <ecNumber evidence="3 12">2.1.1.193</ecNumber>
    </recommendedName>
</protein>
<dbReference type="RefSeq" id="WP_073554568.1">
    <property type="nucleotide sequence ID" value="NZ_MRCA01000001.1"/>
</dbReference>
<dbReference type="InterPro" id="IPR029028">
    <property type="entry name" value="Alpha/beta_knot_MTases"/>
</dbReference>